<feature type="domain" description="ATPase AAA-type core" evidence="1">
    <location>
        <begin position="318"/>
        <end position="455"/>
    </location>
</feature>
<keyword evidence="3" id="KW-1185">Reference proteome</keyword>
<name>A0A364NSZ1_9PROT</name>
<evidence type="ECO:0000313" key="2">
    <source>
        <dbReference type="EMBL" id="RAU20007.1"/>
    </source>
</evidence>
<dbReference type="AlphaFoldDB" id="A0A364NSZ1"/>
<dbReference type="GO" id="GO:0006515">
    <property type="term" value="P:protein quality control for misfolded or incompletely synthesized proteins"/>
    <property type="evidence" value="ECO:0007669"/>
    <property type="project" value="TreeGrafter"/>
</dbReference>
<dbReference type="GO" id="GO:0004252">
    <property type="term" value="F:serine-type endopeptidase activity"/>
    <property type="evidence" value="ECO:0007669"/>
    <property type="project" value="InterPro"/>
</dbReference>
<dbReference type="RefSeq" id="WP_112147487.1">
    <property type="nucleotide sequence ID" value="NZ_PGTO01000044.1"/>
</dbReference>
<dbReference type="EMBL" id="PGTO01000044">
    <property type="protein sequence ID" value="RAU20007.1"/>
    <property type="molecule type" value="Genomic_DNA"/>
</dbReference>
<dbReference type="Gene3D" id="3.40.50.300">
    <property type="entry name" value="P-loop containing nucleotide triphosphate hydrolases"/>
    <property type="match status" value="1"/>
</dbReference>
<dbReference type="Proteomes" id="UP000251075">
    <property type="component" value="Unassembled WGS sequence"/>
</dbReference>
<dbReference type="GO" id="GO:0007005">
    <property type="term" value="P:mitochondrion organization"/>
    <property type="evidence" value="ECO:0007669"/>
    <property type="project" value="TreeGrafter"/>
</dbReference>
<dbReference type="GO" id="GO:0005524">
    <property type="term" value="F:ATP binding"/>
    <property type="evidence" value="ECO:0007669"/>
    <property type="project" value="InterPro"/>
</dbReference>
<dbReference type="PANTHER" id="PTHR43718:SF2">
    <property type="entry name" value="LON PROTEASE HOMOLOG, MITOCHONDRIAL"/>
    <property type="match status" value="1"/>
</dbReference>
<organism evidence="2 3">
    <name type="scientific">Paramagnetospirillum kuznetsovii</name>
    <dbReference type="NCBI Taxonomy" id="2053833"/>
    <lineage>
        <taxon>Bacteria</taxon>
        <taxon>Pseudomonadati</taxon>
        <taxon>Pseudomonadota</taxon>
        <taxon>Alphaproteobacteria</taxon>
        <taxon>Rhodospirillales</taxon>
        <taxon>Magnetospirillaceae</taxon>
        <taxon>Paramagnetospirillum</taxon>
    </lineage>
</organism>
<evidence type="ECO:0000313" key="3">
    <source>
        <dbReference type="Proteomes" id="UP000251075"/>
    </source>
</evidence>
<dbReference type="GO" id="GO:0004176">
    <property type="term" value="F:ATP-dependent peptidase activity"/>
    <property type="evidence" value="ECO:0007669"/>
    <property type="project" value="InterPro"/>
</dbReference>
<gene>
    <name evidence="2" type="ORF">CU669_20710</name>
</gene>
<dbReference type="PANTHER" id="PTHR43718">
    <property type="entry name" value="LON PROTEASE"/>
    <property type="match status" value="1"/>
</dbReference>
<dbReference type="InterPro" id="IPR027065">
    <property type="entry name" value="Lon_Prtase"/>
</dbReference>
<accession>A0A364NSZ1</accession>
<reference evidence="2 3" key="1">
    <citation type="submission" date="2017-11" db="EMBL/GenBank/DDBJ databases">
        <title>Draft genome sequence of magnetotactic bacterium Magnetospirillum kuznetsovii LBB-42.</title>
        <authorList>
            <person name="Grouzdev D.S."/>
            <person name="Rysina M.S."/>
            <person name="Baslerov R.V."/>
            <person name="Koziaeva V."/>
        </authorList>
    </citation>
    <scope>NUCLEOTIDE SEQUENCE [LARGE SCALE GENOMIC DNA]</scope>
    <source>
        <strain evidence="2 3">LBB-42</strain>
    </source>
</reference>
<dbReference type="InterPro" id="IPR003959">
    <property type="entry name" value="ATPase_AAA_core"/>
</dbReference>
<dbReference type="GO" id="GO:0016887">
    <property type="term" value="F:ATP hydrolysis activity"/>
    <property type="evidence" value="ECO:0007669"/>
    <property type="project" value="InterPro"/>
</dbReference>
<dbReference type="SUPFAM" id="SSF52540">
    <property type="entry name" value="P-loop containing nucleoside triphosphate hydrolases"/>
    <property type="match status" value="1"/>
</dbReference>
<dbReference type="OrthoDB" id="5297432at2"/>
<dbReference type="InterPro" id="IPR027417">
    <property type="entry name" value="P-loop_NTPase"/>
</dbReference>
<comment type="caution">
    <text evidence="2">The sequence shown here is derived from an EMBL/GenBank/DDBJ whole genome shotgun (WGS) entry which is preliminary data.</text>
</comment>
<dbReference type="GO" id="GO:0051131">
    <property type="term" value="P:chaperone-mediated protein complex assembly"/>
    <property type="evidence" value="ECO:0007669"/>
    <property type="project" value="TreeGrafter"/>
</dbReference>
<proteinExistence type="predicted"/>
<dbReference type="Pfam" id="PF00004">
    <property type="entry name" value="AAA"/>
    <property type="match status" value="1"/>
</dbReference>
<protein>
    <recommendedName>
        <fullName evidence="1">ATPase AAA-type core domain-containing protein</fullName>
    </recommendedName>
</protein>
<evidence type="ECO:0000259" key="1">
    <source>
        <dbReference type="Pfam" id="PF00004"/>
    </source>
</evidence>
<dbReference type="GO" id="GO:0003697">
    <property type="term" value="F:single-stranded DNA binding"/>
    <property type="evidence" value="ECO:0007669"/>
    <property type="project" value="TreeGrafter"/>
</dbReference>
<sequence>MDDPSFPPVPSPPLLPPLDAISTLHLWRKLGPRHLLDDRKVSAAAAELIRGALGNAHFSVPEMANAITGLRSGDMSLLLPIIASMPESPADNKGAIFDLRMTIVLAGVLLSQHRWHSQTEHPLSRGMLAQGLATWAAHIAPPSREVLQIPKHLRNAHQREEIGQWRRDRRRAQRLSLEWAARDQFRDAVALAEQDRSANESLTAILGRARQKLEKIESTAVSDDSPTSPAADVASVVVMQVPLDIRSSMSREKRDEASYWNRLSMPLPLGGGQITPDRIHQDLKAEFPWMNAVIDRICDDLRLHHLRAGPQWFKFRPMLLVGQPGIGKSRFARRVAELVGLSLRTINLGGSSDSRDIAGTSKGWGTATPSAIVRSVRESEMANPLILVDEVEKASASNHNGRVIDVLLTLLEPEGARQWHDECLCRNVDLRHVNWMLAANNSDNLPTPLLSRLAVIKVEKPPSTAFPSILAGIMSDLSLELGIVNAGEKGSHRAGAKGSHSVVGMGEMRRGADRPPFAFSAADFPWSSGGDDLAGVGIDDVRWCG</sequence>